<comment type="catalytic activity">
    <reaction evidence="2">
        <text>2 GTP = 3',3'-c-di-GMP + 2 diphosphate</text>
        <dbReference type="Rhea" id="RHEA:24898"/>
        <dbReference type="ChEBI" id="CHEBI:33019"/>
        <dbReference type="ChEBI" id="CHEBI:37565"/>
        <dbReference type="ChEBI" id="CHEBI:58805"/>
        <dbReference type="EC" id="2.7.7.65"/>
    </reaction>
</comment>
<evidence type="ECO:0000313" key="6">
    <source>
        <dbReference type="EMBL" id="ADU64826.1"/>
    </source>
</evidence>
<dbReference type="RefSeq" id="WP_013504715.1">
    <property type="nucleotide sequence ID" value="NC_014836.1"/>
</dbReference>
<dbReference type="FunFam" id="3.30.70.270:FF:000001">
    <property type="entry name" value="Diguanylate cyclase domain protein"/>
    <property type="match status" value="1"/>
</dbReference>
<organism evidence="6 7">
    <name type="scientific">Desulfurispirillum indicum (strain ATCC BAA-1389 / DSM 22839 / S5)</name>
    <dbReference type="NCBI Taxonomy" id="653733"/>
    <lineage>
        <taxon>Bacteria</taxon>
        <taxon>Pseudomonadati</taxon>
        <taxon>Chrysiogenota</taxon>
        <taxon>Chrysiogenia</taxon>
        <taxon>Chrysiogenales</taxon>
        <taxon>Chrysiogenaceae</taxon>
        <taxon>Desulfurispirillum</taxon>
    </lineage>
</organism>
<dbReference type="InterPro" id="IPR000160">
    <property type="entry name" value="GGDEF_dom"/>
</dbReference>
<keyword evidence="7" id="KW-1185">Reference proteome</keyword>
<dbReference type="HOGENOM" id="CLU_425623_0_0_0"/>
<feature type="transmembrane region" description="Helical" evidence="3">
    <location>
        <begin position="234"/>
        <end position="255"/>
    </location>
</feature>
<evidence type="ECO:0000259" key="5">
    <source>
        <dbReference type="PROSITE" id="PS50887"/>
    </source>
</evidence>
<gene>
    <name evidence="6" type="ordered locus">Selin_0067</name>
</gene>
<dbReference type="InterPro" id="IPR029787">
    <property type="entry name" value="Nucleotide_cyclase"/>
</dbReference>
<dbReference type="InterPro" id="IPR043128">
    <property type="entry name" value="Rev_trsase/Diguanyl_cyclase"/>
</dbReference>
<feature type="domain" description="HAMP" evidence="4">
    <location>
        <begin position="261"/>
        <end position="311"/>
    </location>
</feature>
<proteinExistence type="predicted"/>
<dbReference type="KEGG" id="din:Selin_0067"/>
<dbReference type="GO" id="GO:0052621">
    <property type="term" value="F:diguanylate cyclase activity"/>
    <property type="evidence" value="ECO:0007669"/>
    <property type="project" value="UniProtKB-EC"/>
</dbReference>
<reference evidence="6 7" key="1">
    <citation type="submission" date="2010-12" db="EMBL/GenBank/DDBJ databases">
        <title>Complete sequence of Desulfurispirillum indicum S5.</title>
        <authorList>
            <consortium name="US DOE Joint Genome Institute"/>
            <person name="Lucas S."/>
            <person name="Copeland A."/>
            <person name="Lapidus A."/>
            <person name="Cheng J.-F."/>
            <person name="Goodwin L."/>
            <person name="Pitluck S."/>
            <person name="Chertkov O."/>
            <person name="Held B."/>
            <person name="Detter J.C."/>
            <person name="Han C."/>
            <person name="Tapia R."/>
            <person name="Land M."/>
            <person name="Hauser L."/>
            <person name="Kyrpides N."/>
            <person name="Ivanova N."/>
            <person name="Mikhailova N."/>
            <person name="Haggblom M."/>
            <person name="Rauschenbach I."/>
            <person name="Bini E."/>
            <person name="Woyke T."/>
        </authorList>
    </citation>
    <scope>NUCLEOTIDE SEQUENCE [LARGE SCALE GENOMIC DNA]</scope>
    <source>
        <strain evidence="7">ATCC BAA-1389 / DSM 22839 / S5</strain>
    </source>
</reference>
<feature type="domain" description="GGDEF" evidence="5">
    <location>
        <begin position="502"/>
        <end position="635"/>
    </location>
</feature>
<accession>E6W4U8</accession>
<dbReference type="EC" id="2.7.7.65" evidence="1"/>
<dbReference type="Gene3D" id="6.10.340.10">
    <property type="match status" value="1"/>
</dbReference>
<evidence type="ECO:0000313" key="7">
    <source>
        <dbReference type="Proteomes" id="UP000002572"/>
    </source>
</evidence>
<dbReference type="PROSITE" id="PS50885">
    <property type="entry name" value="HAMP"/>
    <property type="match status" value="1"/>
</dbReference>
<evidence type="ECO:0000259" key="4">
    <source>
        <dbReference type="PROSITE" id="PS50885"/>
    </source>
</evidence>
<dbReference type="GO" id="GO:1902201">
    <property type="term" value="P:negative regulation of bacterial-type flagellum-dependent cell motility"/>
    <property type="evidence" value="ECO:0007669"/>
    <property type="project" value="TreeGrafter"/>
</dbReference>
<dbReference type="Proteomes" id="UP000002572">
    <property type="component" value="Chromosome"/>
</dbReference>
<dbReference type="eggNOG" id="COG3706">
    <property type="taxonomic scope" value="Bacteria"/>
</dbReference>
<dbReference type="CDD" id="cd01949">
    <property type="entry name" value="GGDEF"/>
    <property type="match status" value="1"/>
</dbReference>
<dbReference type="Gene3D" id="3.30.70.270">
    <property type="match status" value="1"/>
</dbReference>
<evidence type="ECO:0000256" key="2">
    <source>
        <dbReference type="ARBA" id="ARBA00034247"/>
    </source>
</evidence>
<dbReference type="PANTHER" id="PTHR45138">
    <property type="entry name" value="REGULATORY COMPONENTS OF SENSORY TRANSDUCTION SYSTEM"/>
    <property type="match status" value="1"/>
</dbReference>
<evidence type="ECO:0000256" key="1">
    <source>
        <dbReference type="ARBA" id="ARBA00012528"/>
    </source>
</evidence>
<dbReference type="SMART" id="SM00267">
    <property type="entry name" value="GGDEF"/>
    <property type="match status" value="1"/>
</dbReference>
<dbReference type="InterPro" id="IPR003660">
    <property type="entry name" value="HAMP_dom"/>
</dbReference>
<dbReference type="PROSITE" id="PS50887">
    <property type="entry name" value="GGDEF"/>
    <property type="match status" value="1"/>
</dbReference>
<keyword evidence="3" id="KW-1133">Transmembrane helix</keyword>
<dbReference type="OrthoDB" id="9805474at2"/>
<dbReference type="InterPro" id="IPR050469">
    <property type="entry name" value="Diguanylate_Cyclase"/>
</dbReference>
<dbReference type="Pfam" id="PF00672">
    <property type="entry name" value="HAMP"/>
    <property type="match status" value="1"/>
</dbReference>
<dbReference type="CDD" id="cd06225">
    <property type="entry name" value="HAMP"/>
    <property type="match status" value="1"/>
</dbReference>
<evidence type="ECO:0000256" key="3">
    <source>
        <dbReference type="SAM" id="Phobius"/>
    </source>
</evidence>
<dbReference type="InParanoid" id="E6W4U8"/>
<dbReference type="Pfam" id="PF00990">
    <property type="entry name" value="GGDEF"/>
    <property type="match status" value="1"/>
</dbReference>
<dbReference type="GO" id="GO:0005886">
    <property type="term" value="C:plasma membrane"/>
    <property type="evidence" value="ECO:0007669"/>
    <property type="project" value="TreeGrafter"/>
</dbReference>
<dbReference type="SUPFAM" id="SSF55073">
    <property type="entry name" value="Nucleotide cyclase"/>
    <property type="match status" value="1"/>
</dbReference>
<name>E6W4U8_DESIS</name>
<protein>
    <recommendedName>
        <fullName evidence="1">diguanylate cyclase</fullName>
        <ecNumber evidence="1">2.7.7.65</ecNumber>
    </recommendedName>
</protein>
<dbReference type="GO" id="GO:0043709">
    <property type="term" value="P:cell adhesion involved in single-species biofilm formation"/>
    <property type="evidence" value="ECO:0007669"/>
    <property type="project" value="TreeGrafter"/>
</dbReference>
<dbReference type="EMBL" id="CP002432">
    <property type="protein sequence ID" value="ADU64826.1"/>
    <property type="molecule type" value="Genomic_DNA"/>
</dbReference>
<dbReference type="NCBIfam" id="TIGR00254">
    <property type="entry name" value="GGDEF"/>
    <property type="match status" value="1"/>
</dbReference>
<sequence length="643" mass="72375">MEIPTDNGCRQESRRQTWHELIRLITFVDLPIKKKFRLFAVGTIFWFLSMAAVAVVSLTAIHYKYNQIAGHTLPYSQAISKVIVHVQGISSSITQAQQETGDAGARQLESAQSHVKSIRGIISALSLGINSSQGSTGGNLVENFILSMARSDVEGTQYLQRMLTLVEQMDRHISLLQQFRQNPAENAPDIQHILNLLGGQLEEAHTLSASFTESLTGEYTANTQLINEIVRTSIHIILLVLLLATLLLLIFTRWITGAFYKPIDAIINQIHDLGTGKVDLDNKLTIHSKDEMGTLSSEFNELIETVYGMTIFKKVIEEDSTLDEVYRRLGEVFENELGIERYMIYEVNGNKKEMRAGYPPLVGDRKLFCYEDILSDCSLCRAVKTGHTVSSFEFRGVCRQFLPDTGMEHVCIPMMLAGVTGGVVQFLFPSRGEKGHINEVENQQLFKAETYIKQSLSVVETKRLMNTLRESAMVDTLTGLYNRRFLQEHTKQIISGVLRRRKTIGLLLCDIDYFKQINDTFGHDVGDLVLKEAAACMRNSVREADIVIRFGGEEFLILLLDVDQGDAIDVAEKIRVKIGDMKITVPDAVIQKTISIGVSEFPGDTDGFWQAIKFADVALYKAKETGRNKTVRFEPDMWPRKEF</sequence>
<dbReference type="GO" id="GO:0007165">
    <property type="term" value="P:signal transduction"/>
    <property type="evidence" value="ECO:0007669"/>
    <property type="project" value="InterPro"/>
</dbReference>
<dbReference type="STRING" id="653733.Selin_0067"/>
<dbReference type="AlphaFoldDB" id="E6W4U8"/>
<keyword evidence="3" id="KW-0812">Transmembrane</keyword>
<dbReference type="PANTHER" id="PTHR45138:SF9">
    <property type="entry name" value="DIGUANYLATE CYCLASE DGCM-RELATED"/>
    <property type="match status" value="1"/>
</dbReference>
<feature type="transmembrane region" description="Helical" evidence="3">
    <location>
        <begin position="38"/>
        <end position="61"/>
    </location>
</feature>
<keyword evidence="3" id="KW-0472">Membrane</keyword>